<reference evidence="6 7" key="1">
    <citation type="submission" date="2017-09" db="EMBL/GenBank/DDBJ databases">
        <title>Biodiversity and function of Thalassospira species in the particle-attached aromatic-hydrocarbon-degrading consortia from the surface seawater of the China South Sea.</title>
        <authorList>
            <person name="Dong C."/>
            <person name="Lai Q."/>
            <person name="Shao Z."/>
        </authorList>
    </citation>
    <scope>NUCLEOTIDE SEQUENCE [LARGE SCALE GENOMIC DNA]</scope>
    <source>
        <strain evidence="6 7">139Z-12</strain>
    </source>
</reference>
<dbReference type="InterPro" id="IPR058163">
    <property type="entry name" value="LysR-type_TF_proteobact-type"/>
</dbReference>
<dbReference type="InterPro" id="IPR036388">
    <property type="entry name" value="WH-like_DNA-bd_sf"/>
</dbReference>
<evidence type="ECO:0000313" key="7">
    <source>
        <dbReference type="Proteomes" id="UP000233332"/>
    </source>
</evidence>
<keyword evidence="3" id="KW-0238">DNA-binding</keyword>
<dbReference type="SUPFAM" id="SSF46785">
    <property type="entry name" value="Winged helix' DNA-binding domain"/>
    <property type="match status" value="1"/>
</dbReference>
<dbReference type="Gene3D" id="1.10.10.10">
    <property type="entry name" value="Winged helix-like DNA-binding domain superfamily/Winged helix DNA-binding domain"/>
    <property type="match status" value="1"/>
</dbReference>
<dbReference type="InterPro" id="IPR036390">
    <property type="entry name" value="WH_DNA-bd_sf"/>
</dbReference>
<dbReference type="InterPro" id="IPR000847">
    <property type="entry name" value="LysR_HTH_N"/>
</dbReference>
<dbReference type="PANTHER" id="PTHR30537">
    <property type="entry name" value="HTH-TYPE TRANSCRIPTIONAL REGULATOR"/>
    <property type="match status" value="1"/>
</dbReference>
<gene>
    <name evidence="6" type="ORF">COO92_15690</name>
</gene>
<protein>
    <submittedName>
        <fullName evidence="6">Transcriptional regulator</fullName>
    </submittedName>
</protein>
<dbReference type="PROSITE" id="PS50931">
    <property type="entry name" value="HTH_LYSR"/>
    <property type="match status" value="1"/>
</dbReference>
<dbReference type="Pfam" id="PF03466">
    <property type="entry name" value="LysR_substrate"/>
    <property type="match status" value="1"/>
</dbReference>
<keyword evidence="7" id="KW-1185">Reference proteome</keyword>
<name>A0A2N3L448_9PROT</name>
<dbReference type="Pfam" id="PF00126">
    <property type="entry name" value="HTH_1"/>
    <property type="match status" value="1"/>
</dbReference>
<evidence type="ECO:0000259" key="5">
    <source>
        <dbReference type="PROSITE" id="PS50931"/>
    </source>
</evidence>
<accession>A0A2N3L448</accession>
<sequence length="293" mass="33040">MDWNYMKSFLAIAETGSLEQASQKLRVSSTTVFRHIHALEKETGARLFDRVRGDYQLTEAGADMLHPARQIMNSFDAINLNISGRDVSPSGLVRITAPTSFSYFLLPDCFARFHTEHPDIQLELLTSNQEFNMTQRYADIAIRVASHPPEHLVGREVRKISWAIYGTSDDVATDDLDVLLQQNFIGACGTLRSHPVFTWLEKCHRGKIHQQSDDLIAMAQLALSGCGFACLPTDLAIPGLKRITVLKDIAPNRLWVLTHPDLRHIERIKLTMRWIASTLKNEPKLSTPEIHTA</sequence>
<evidence type="ECO:0000313" key="6">
    <source>
        <dbReference type="EMBL" id="PKR57602.1"/>
    </source>
</evidence>
<dbReference type="PANTHER" id="PTHR30537:SF3">
    <property type="entry name" value="TRANSCRIPTIONAL REGULATORY PROTEIN"/>
    <property type="match status" value="1"/>
</dbReference>
<proteinExistence type="inferred from homology"/>
<dbReference type="Proteomes" id="UP000233332">
    <property type="component" value="Unassembled WGS sequence"/>
</dbReference>
<evidence type="ECO:0000256" key="2">
    <source>
        <dbReference type="ARBA" id="ARBA00023015"/>
    </source>
</evidence>
<keyword evidence="4" id="KW-0804">Transcription</keyword>
<dbReference type="Gene3D" id="3.40.190.290">
    <property type="match status" value="1"/>
</dbReference>
<organism evidence="6 7">
    <name type="scientific">Thalassospira lohafexi</name>
    <dbReference type="NCBI Taxonomy" id="744227"/>
    <lineage>
        <taxon>Bacteria</taxon>
        <taxon>Pseudomonadati</taxon>
        <taxon>Pseudomonadota</taxon>
        <taxon>Alphaproteobacteria</taxon>
        <taxon>Rhodospirillales</taxon>
        <taxon>Thalassospiraceae</taxon>
        <taxon>Thalassospira</taxon>
    </lineage>
</organism>
<dbReference type="EMBL" id="NXGX01000006">
    <property type="protein sequence ID" value="PKR57602.1"/>
    <property type="molecule type" value="Genomic_DNA"/>
</dbReference>
<comment type="caution">
    <text evidence="6">The sequence shown here is derived from an EMBL/GenBank/DDBJ whole genome shotgun (WGS) entry which is preliminary data.</text>
</comment>
<dbReference type="GO" id="GO:0043565">
    <property type="term" value="F:sequence-specific DNA binding"/>
    <property type="evidence" value="ECO:0007669"/>
    <property type="project" value="TreeGrafter"/>
</dbReference>
<comment type="similarity">
    <text evidence="1">Belongs to the LysR transcriptional regulatory family.</text>
</comment>
<evidence type="ECO:0000256" key="1">
    <source>
        <dbReference type="ARBA" id="ARBA00009437"/>
    </source>
</evidence>
<keyword evidence="2" id="KW-0805">Transcription regulation</keyword>
<dbReference type="AlphaFoldDB" id="A0A2N3L448"/>
<dbReference type="GO" id="GO:0006351">
    <property type="term" value="P:DNA-templated transcription"/>
    <property type="evidence" value="ECO:0007669"/>
    <property type="project" value="TreeGrafter"/>
</dbReference>
<dbReference type="SUPFAM" id="SSF53850">
    <property type="entry name" value="Periplasmic binding protein-like II"/>
    <property type="match status" value="1"/>
</dbReference>
<dbReference type="GO" id="GO:0003700">
    <property type="term" value="F:DNA-binding transcription factor activity"/>
    <property type="evidence" value="ECO:0007669"/>
    <property type="project" value="InterPro"/>
</dbReference>
<feature type="domain" description="HTH lysR-type" evidence="5">
    <location>
        <begin position="1"/>
        <end position="58"/>
    </location>
</feature>
<evidence type="ECO:0000256" key="4">
    <source>
        <dbReference type="ARBA" id="ARBA00023163"/>
    </source>
</evidence>
<dbReference type="InterPro" id="IPR005119">
    <property type="entry name" value="LysR_subst-bd"/>
</dbReference>
<evidence type="ECO:0000256" key="3">
    <source>
        <dbReference type="ARBA" id="ARBA00023125"/>
    </source>
</evidence>